<keyword evidence="5" id="KW-1185">Reference proteome</keyword>
<evidence type="ECO:0000313" key="5">
    <source>
        <dbReference type="Proteomes" id="UP001589627"/>
    </source>
</evidence>
<evidence type="ECO:0000259" key="3">
    <source>
        <dbReference type="SMART" id="SM00859"/>
    </source>
</evidence>
<dbReference type="InterPro" id="IPR036291">
    <property type="entry name" value="NAD(P)-bd_dom_sf"/>
</dbReference>
<dbReference type="InterPro" id="IPR000534">
    <property type="entry name" value="Semialdehyde_DH_NAD-bd"/>
</dbReference>
<sequence>MSSTGGTKVAIIASGNIGTDLMIKVMRLSGSLELAAMAGIDPESDGLARAARVEVPTTADGVDGRVAMDDFADIRIIFDATSAKAHVANAARLAPYGKRLVDLTPAPIGPYVVPPVNLDEDVLVEPAFARPLLFGAALAYLTPEFARDVSAAKVAASAASYAAARAALQVHGAIGYTDEYDPSLWIR</sequence>
<dbReference type="RefSeq" id="WP_378199887.1">
    <property type="nucleotide sequence ID" value="NZ_JBHLZP010000071.1"/>
</dbReference>
<comment type="caution">
    <text evidence="2">Lacks conserved residue(s) required for the propagation of feature annotation.</text>
</comment>
<dbReference type="SUPFAM" id="SSF51735">
    <property type="entry name" value="NAD(P)-binding Rossmann-fold domains"/>
    <property type="match status" value="1"/>
</dbReference>
<dbReference type="InterPro" id="IPR036250">
    <property type="entry name" value="AcylCo_DH-like_C"/>
</dbReference>
<comment type="similarity">
    <text evidence="2">Belongs to the acetaldehyde dehydrogenase family.</text>
</comment>
<dbReference type="HAMAP" id="MF_01657">
    <property type="entry name" value="Ac_ald_DH_ac"/>
    <property type="match status" value="1"/>
</dbReference>
<evidence type="ECO:0000313" key="4">
    <source>
        <dbReference type="EMBL" id="MFB9833036.1"/>
    </source>
</evidence>
<dbReference type="EC" id="1.2.1.10" evidence="2"/>
<feature type="binding site" evidence="2">
    <location>
        <begin position="14"/>
        <end position="17"/>
    </location>
    <ligand>
        <name>NAD(+)</name>
        <dbReference type="ChEBI" id="CHEBI:57540"/>
    </ligand>
</feature>
<dbReference type="Pfam" id="PF01118">
    <property type="entry name" value="Semialdhyde_dh"/>
    <property type="match status" value="1"/>
</dbReference>
<keyword evidence="2" id="KW-0520">NAD</keyword>
<comment type="caution">
    <text evidence="4">The sequence shown here is derived from an EMBL/GenBank/DDBJ whole genome shotgun (WGS) entry which is preliminary data.</text>
</comment>
<dbReference type="SMART" id="SM00859">
    <property type="entry name" value="Semialdhyde_dh"/>
    <property type="match status" value="1"/>
</dbReference>
<keyword evidence="2" id="KW-0058">Aromatic hydrocarbons catabolism</keyword>
<dbReference type="SUPFAM" id="SSF47203">
    <property type="entry name" value="Acyl-CoA dehydrogenase C-terminal domain-like"/>
    <property type="match status" value="1"/>
</dbReference>
<dbReference type="Pfam" id="PF00441">
    <property type="entry name" value="Acyl-CoA_dh_1"/>
    <property type="match status" value="1"/>
</dbReference>
<keyword evidence="1" id="KW-0285">Flavoprotein</keyword>
<dbReference type="EMBL" id="JBHLZP010000071">
    <property type="protein sequence ID" value="MFB9833036.1"/>
    <property type="molecule type" value="Genomic_DNA"/>
</dbReference>
<comment type="catalytic activity">
    <reaction evidence="2">
        <text>acetaldehyde + NAD(+) + CoA = acetyl-CoA + NADH + H(+)</text>
        <dbReference type="Rhea" id="RHEA:23288"/>
        <dbReference type="ChEBI" id="CHEBI:15343"/>
        <dbReference type="ChEBI" id="CHEBI:15378"/>
        <dbReference type="ChEBI" id="CHEBI:57287"/>
        <dbReference type="ChEBI" id="CHEBI:57288"/>
        <dbReference type="ChEBI" id="CHEBI:57540"/>
        <dbReference type="ChEBI" id="CHEBI:57945"/>
        <dbReference type="EC" id="1.2.1.10"/>
    </reaction>
</comment>
<proteinExistence type="inferred from homology"/>
<protein>
    <recommendedName>
        <fullName evidence="2">Acetaldehyde dehydrogenase</fullName>
        <ecNumber evidence="2">1.2.1.10</ecNumber>
    </recommendedName>
    <alternativeName>
        <fullName evidence="2">Acetaldehyde dehydrogenase [acetylating]</fullName>
    </alternativeName>
</protein>
<reference evidence="4 5" key="1">
    <citation type="submission" date="2024-09" db="EMBL/GenBank/DDBJ databases">
        <authorList>
            <person name="Sun Q."/>
            <person name="Mori K."/>
        </authorList>
    </citation>
    <scope>NUCLEOTIDE SEQUENCE [LARGE SCALE GENOMIC DNA]</scope>
    <source>
        <strain evidence="4 5">TBRC 0563</strain>
    </source>
</reference>
<dbReference type="InterPro" id="IPR009075">
    <property type="entry name" value="AcylCo_DH/oxidase_C"/>
</dbReference>
<name>A0ABV5YDB4_9ACTN</name>
<dbReference type="Proteomes" id="UP001589627">
    <property type="component" value="Unassembled WGS sequence"/>
</dbReference>
<feature type="domain" description="Semialdehyde dehydrogenase NAD-binding" evidence="3">
    <location>
        <begin position="8"/>
        <end position="124"/>
    </location>
</feature>
<evidence type="ECO:0000256" key="1">
    <source>
        <dbReference type="ARBA" id="ARBA00022630"/>
    </source>
</evidence>
<gene>
    <name evidence="4" type="ORF">ACFFNX_12645</name>
</gene>
<keyword evidence="2" id="KW-0560">Oxidoreductase</keyword>
<dbReference type="Gene3D" id="3.40.50.720">
    <property type="entry name" value="NAD(P)-binding Rossmann-like Domain"/>
    <property type="match status" value="1"/>
</dbReference>
<evidence type="ECO:0000256" key="2">
    <source>
        <dbReference type="HAMAP-Rule" id="MF_01657"/>
    </source>
</evidence>
<dbReference type="InterPro" id="IPR003361">
    <property type="entry name" value="Acetaldehyde_dehydrogenase"/>
</dbReference>
<organism evidence="4 5">
    <name type="scientific">Actinoallomurus acaciae</name>
    <dbReference type="NCBI Taxonomy" id="502577"/>
    <lineage>
        <taxon>Bacteria</taxon>
        <taxon>Bacillati</taxon>
        <taxon>Actinomycetota</taxon>
        <taxon>Actinomycetes</taxon>
        <taxon>Streptosporangiales</taxon>
        <taxon>Thermomonosporaceae</taxon>
        <taxon>Actinoallomurus</taxon>
    </lineage>
</organism>
<accession>A0ABV5YDB4</accession>